<feature type="compositionally biased region" description="Polar residues" evidence="8">
    <location>
        <begin position="51"/>
        <end position="64"/>
    </location>
</feature>
<keyword evidence="6" id="KW-0564">Palmitate</keyword>
<dbReference type="Pfam" id="PF01547">
    <property type="entry name" value="SBP_bac_1"/>
    <property type="match status" value="1"/>
</dbReference>
<evidence type="ECO:0000313" key="10">
    <source>
        <dbReference type="Proteomes" id="UP000282311"/>
    </source>
</evidence>
<dbReference type="Proteomes" id="UP000282311">
    <property type="component" value="Unassembled WGS sequence"/>
</dbReference>
<evidence type="ECO:0000256" key="6">
    <source>
        <dbReference type="ARBA" id="ARBA00023139"/>
    </source>
</evidence>
<evidence type="ECO:0000256" key="7">
    <source>
        <dbReference type="ARBA" id="ARBA00023288"/>
    </source>
</evidence>
<dbReference type="Gene3D" id="3.40.190.10">
    <property type="entry name" value="Periplasmic binding protein-like II"/>
    <property type="match status" value="1"/>
</dbReference>
<dbReference type="InterPro" id="IPR006061">
    <property type="entry name" value="SBP_1_CS"/>
</dbReference>
<protein>
    <submittedName>
        <fullName evidence="9">Extracellular solute-binding protein</fullName>
    </submittedName>
</protein>
<evidence type="ECO:0000313" key="9">
    <source>
        <dbReference type="EMBL" id="RKN81949.1"/>
    </source>
</evidence>
<keyword evidence="7" id="KW-0449">Lipoprotein</keyword>
<proteinExistence type="inferred from homology"/>
<accession>A0A3B0CCQ2</accession>
<name>A0A3B0CCQ2_9BACL</name>
<evidence type="ECO:0000256" key="8">
    <source>
        <dbReference type="SAM" id="MobiDB-lite"/>
    </source>
</evidence>
<keyword evidence="2" id="KW-0813">Transport</keyword>
<evidence type="ECO:0000256" key="2">
    <source>
        <dbReference type="ARBA" id="ARBA00022448"/>
    </source>
</evidence>
<dbReference type="InterPro" id="IPR050490">
    <property type="entry name" value="Bact_solute-bd_prot1"/>
</dbReference>
<dbReference type="GO" id="GO:0055085">
    <property type="term" value="P:transmembrane transport"/>
    <property type="evidence" value="ECO:0007669"/>
    <property type="project" value="InterPro"/>
</dbReference>
<dbReference type="SUPFAM" id="SSF53850">
    <property type="entry name" value="Periplasmic binding protein-like II"/>
    <property type="match status" value="1"/>
</dbReference>
<comment type="caution">
    <text evidence="9">The sequence shown here is derived from an EMBL/GenBank/DDBJ whole genome shotgun (WGS) entry which is preliminary data.</text>
</comment>
<evidence type="ECO:0000256" key="3">
    <source>
        <dbReference type="ARBA" id="ARBA00022475"/>
    </source>
</evidence>
<keyword evidence="5" id="KW-0472">Membrane</keyword>
<evidence type="ECO:0000256" key="4">
    <source>
        <dbReference type="ARBA" id="ARBA00022729"/>
    </source>
</evidence>
<feature type="region of interest" description="Disordered" evidence="8">
    <location>
        <begin position="51"/>
        <end position="71"/>
    </location>
</feature>
<dbReference type="PROSITE" id="PS01037">
    <property type="entry name" value="SBP_BACTERIAL_1"/>
    <property type="match status" value="1"/>
</dbReference>
<evidence type="ECO:0000256" key="5">
    <source>
        <dbReference type="ARBA" id="ARBA00023136"/>
    </source>
</evidence>
<gene>
    <name evidence="9" type="ORF">D7M11_18370</name>
</gene>
<keyword evidence="3" id="KW-1003">Cell membrane</keyword>
<dbReference type="PANTHER" id="PTHR43649">
    <property type="entry name" value="ARABINOSE-BINDING PROTEIN-RELATED"/>
    <property type="match status" value="1"/>
</dbReference>
<evidence type="ECO:0000256" key="1">
    <source>
        <dbReference type="ARBA" id="ARBA00008520"/>
    </source>
</evidence>
<sequence length="465" mass="51413">MTDCVKSLGNESDFELGKLEGVFVEKSLVLLLGSIFLASVSLAGCNGSPQQAEGVSKEASSAAPSTKEPEVPPEPVTLVFYVARGDLPDEEFEAYFVKPVKKKYPHITLKLVRAGTGTQLQDMVAAGEQMDIIYNSQGGWSALLDTKLPADITELMKTEKVETSRFDPVAMGWLQGQGTPGQLLGLPFTLNGSALFYNKDIFDKFGVGYPTDHMTWDEVINLGKRVARTDGSVKYRPLLTPGLDKFASQLTPSYTDPKTDAPLLDSEKWKKAGTYLQNIYSLPNNDEIVPVTQYFKDQIVAMYAGVSVYYVDQMKQMNKAGTTFNWGMVTYPDFPERTGKAMPLDAQSLILSSTSKYKKQAFAVMAVATSEEVQREMNREGRIPGLNKPEWRSEYSSNLPFLKGKNLESIFKLEASVADRGKYYDDVVKFVDQAQRKIIGGTDVNTVLREANDAAAQAIRAKKKQ</sequence>
<dbReference type="EMBL" id="RBAH01000013">
    <property type="protein sequence ID" value="RKN81949.1"/>
    <property type="molecule type" value="Genomic_DNA"/>
</dbReference>
<keyword evidence="4" id="KW-0732">Signal</keyword>
<organism evidence="9 10">
    <name type="scientific">Paenibacillus ginsengarvi</name>
    <dbReference type="NCBI Taxonomy" id="400777"/>
    <lineage>
        <taxon>Bacteria</taxon>
        <taxon>Bacillati</taxon>
        <taxon>Bacillota</taxon>
        <taxon>Bacilli</taxon>
        <taxon>Bacillales</taxon>
        <taxon>Paenibacillaceae</taxon>
        <taxon>Paenibacillus</taxon>
    </lineage>
</organism>
<dbReference type="InterPro" id="IPR006059">
    <property type="entry name" value="SBP"/>
</dbReference>
<dbReference type="PANTHER" id="PTHR43649:SF33">
    <property type="entry name" value="POLYGALACTURONAN_RHAMNOGALACTURONAN-BINDING PROTEIN YTCQ"/>
    <property type="match status" value="1"/>
</dbReference>
<reference evidence="9 10" key="1">
    <citation type="journal article" date="2007" name="Int. J. Syst. Evol. Microbiol.">
        <title>Paenibacillus ginsengarvi sp. nov., isolated from soil from ginseng cultivation.</title>
        <authorList>
            <person name="Yoon M.H."/>
            <person name="Ten L.N."/>
            <person name="Im W.T."/>
        </authorList>
    </citation>
    <scope>NUCLEOTIDE SEQUENCE [LARGE SCALE GENOMIC DNA]</scope>
    <source>
        <strain evidence="9 10">KCTC 13059</strain>
    </source>
</reference>
<dbReference type="AlphaFoldDB" id="A0A3B0CCQ2"/>
<comment type="similarity">
    <text evidence="1">Belongs to the bacterial solute-binding protein 1 family.</text>
</comment>
<keyword evidence="10" id="KW-1185">Reference proteome</keyword>